<dbReference type="SUPFAM" id="SSF81342">
    <property type="entry name" value="Transmembrane di-heme cytochromes"/>
    <property type="match status" value="1"/>
</dbReference>
<evidence type="ECO:0000256" key="4">
    <source>
        <dbReference type="ARBA" id="ARBA00022475"/>
    </source>
</evidence>
<keyword evidence="11 14" id="KW-0472">Membrane</keyword>
<feature type="transmembrane region" description="Helical" evidence="14">
    <location>
        <begin position="12"/>
        <end position="34"/>
    </location>
</feature>
<evidence type="ECO:0000256" key="5">
    <source>
        <dbReference type="ARBA" id="ARBA00022617"/>
    </source>
</evidence>
<feature type="domain" description="Lipid/polyisoprenoid-binding YceI-like" evidence="15">
    <location>
        <begin position="277"/>
        <end position="434"/>
    </location>
</feature>
<evidence type="ECO:0000256" key="8">
    <source>
        <dbReference type="ARBA" id="ARBA00022982"/>
    </source>
</evidence>
<evidence type="ECO:0000313" key="16">
    <source>
        <dbReference type="EMBL" id="MEN7536175.1"/>
    </source>
</evidence>
<dbReference type="Pfam" id="PF04264">
    <property type="entry name" value="YceI"/>
    <property type="match status" value="1"/>
</dbReference>
<evidence type="ECO:0000313" key="17">
    <source>
        <dbReference type="Proteomes" id="UP001484535"/>
    </source>
</evidence>
<dbReference type="Proteomes" id="UP001484535">
    <property type="component" value="Unassembled WGS sequence"/>
</dbReference>
<name>A0ABV0CTH2_9SPHN</name>
<dbReference type="Pfam" id="PF01292">
    <property type="entry name" value="Ni_hydr_CYTB"/>
    <property type="match status" value="1"/>
</dbReference>
<dbReference type="EMBL" id="JBDLBR010000001">
    <property type="protein sequence ID" value="MEN7536175.1"/>
    <property type="molecule type" value="Genomic_DNA"/>
</dbReference>
<feature type="compositionally biased region" description="Acidic residues" evidence="13">
    <location>
        <begin position="235"/>
        <end position="270"/>
    </location>
</feature>
<keyword evidence="3" id="KW-0813">Transport</keyword>
<evidence type="ECO:0000256" key="2">
    <source>
        <dbReference type="ARBA" id="ARBA00004651"/>
    </source>
</evidence>
<keyword evidence="7" id="KW-0479">Metal-binding</keyword>
<feature type="transmembrane region" description="Helical" evidence="14">
    <location>
        <begin position="141"/>
        <end position="158"/>
    </location>
</feature>
<comment type="cofactor">
    <cofactor evidence="1">
        <name>heme b</name>
        <dbReference type="ChEBI" id="CHEBI:60344"/>
    </cofactor>
</comment>
<comment type="caution">
    <text evidence="16">The sequence shown here is derived from an EMBL/GenBank/DDBJ whole genome shotgun (WGS) entry which is preliminary data.</text>
</comment>
<reference evidence="16 17" key="1">
    <citation type="submission" date="2024-05" db="EMBL/GenBank/DDBJ databases">
        <authorList>
            <person name="Park S."/>
        </authorList>
    </citation>
    <scope>NUCLEOTIDE SEQUENCE [LARGE SCALE GENOMIC DNA]</scope>
    <source>
        <strain evidence="16 17">DGU5</strain>
    </source>
</reference>
<dbReference type="InterPro" id="IPR036761">
    <property type="entry name" value="TTHA0802/YceI-like_sf"/>
</dbReference>
<keyword evidence="9 14" id="KW-1133">Transmembrane helix</keyword>
<evidence type="ECO:0000256" key="14">
    <source>
        <dbReference type="SAM" id="Phobius"/>
    </source>
</evidence>
<evidence type="ECO:0000256" key="13">
    <source>
        <dbReference type="SAM" id="MobiDB-lite"/>
    </source>
</evidence>
<feature type="region of interest" description="Disordered" evidence="13">
    <location>
        <begin position="204"/>
        <end position="280"/>
    </location>
</feature>
<proteinExistence type="inferred from homology"/>
<evidence type="ECO:0000256" key="10">
    <source>
        <dbReference type="ARBA" id="ARBA00023004"/>
    </source>
</evidence>
<dbReference type="Gene3D" id="2.40.128.110">
    <property type="entry name" value="Lipid/polyisoprenoid-binding, YceI-like"/>
    <property type="match status" value="1"/>
</dbReference>
<evidence type="ECO:0000256" key="9">
    <source>
        <dbReference type="ARBA" id="ARBA00022989"/>
    </source>
</evidence>
<feature type="transmembrane region" description="Helical" evidence="14">
    <location>
        <begin position="46"/>
        <end position="64"/>
    </location>
</feature>
<comment type="similarity">
    <text evidence="12">Belongs to the cytochrome b561 family.</text>
</comment>
<sequence length="435" mass="45775">MLGSTQHRYSSGAILLHWLLALLLAGELALGFAMPRDASGFELYQLHKSIGITILLLTFVRLGWRFTHSRPPKIEGGFTGFLASAVHVGFYVLMIGVPLTGWAIVSTSAISVPTMVFGVVPWPHLPLDAGMNHTFEEAHEILAKVGIGLFALHVVGALRHHFLMRDSLLGRMAPGGVASVALGLMVAVIALWAAVYFGIGGSAGHEHEGEEQEQDVTLPPDGSEAEGRVALDAENVAEEEPTEDLADEDAEEPADDEVVAEEEPAAEETETAGPPPSWTIQPGGTLGFNVDNGGMALNGSFSRWSGTIAMDPEAPESARIAIEIDLSSASLGDGTQNAMLKGPDFLGAGANPTATWRSTSVRRVSGNRYTADGTLNLKGVSRPQRIAFTLSGSGARRSVSGTAAIDRKAFNVGTGDAAESVAPTVNVNFAFDAAR</sequence>
<dbReference type="InterPro" id="IPR016174">
    <property type="entry name" value="Di-haem_cyt_TM"/>
</dbReference>
<evidence type="ECO:0000256" key="12">
    <source>
        <dbReference type="ARBA" id="ARBA00037975"/>
    </source>
</evidence>
<evidence type="ECO:0000259" key="15">
    <source>
        <dbReference type="SMART" id="SM00867"/>
    </source>
</evidence>
<dbReference type="RefSeq" id="WP_346783625.1">
    <property type="nucleotide sequence ID" value="NZ_JBDLBR010000001.1"/>
</dbReference>
<evidence type="ECO:0000256" key="3">
    <source>
        <dbReference type="ARBA" id="ARBA00022448"/>
    </source>
</evidence>
<evidence type="ECO:0000256" key="6">
    <source>
        <dbReference type="ARBA" id="ARBA00022692"/>
    </source>
</evidence>
<dbReference type="InterPro" id="IPR011577">
    <property type="entry name" value="Cyt_b561_bac/Ni-Hgenase"/>
</dbReference>
<evidence type="ECO:0000256" key="1">
    <source>
        <dbReference type="ARBA" id="ARBA00001970"/>
    </source>
</evidence>
<dbReference type="InterPro" id="IPR052168">
    <property type="entry name" value="Cytochrome_b561_oxidase"/>
</dbReference>
<dbReference type="PANTHER" id="PTHR30529:SF1">
    <property type="entry name" value="CYTOCHROME B561 HOMOLOG 2"/>
    <property type="match status" value="1"/>
</dbReference>
<evidence type="ECO:0000256" key="11">
    <source>
        <dbReference type="ARBA" id="ARBA00023136"/>
    </source>
</evidence>
<keyword evidence="17" id="KW-1185">Reference proteome</keyword>
<dbReference type="SUPFAM" id="SSF101874">
    <property type="entry name" value="YceI-like"/>
    <property type="match status" value="1"/>
</dbReference>
<comment type="subcellular location">
    <subcellularLocation>
        <location evidence="2">Cell membrane</location>
        <topology evidence="2">Multi-pass membrane protein</topology>
    </subcellularLocation>
</comment>
<accession>A0ABV0CTH2</accession>
<keyword evidence="4" id="KW-1003">Cell membrane</keyword>
<keyword evidence="8" id="KW-0249">Electron transport</keyword>
<keyword evidence="10" id="KW-0408">Iron</keyword>
<dbReference type="SMART" id="SM00867">
    <property type="entry name" value="YceI"/>
    <property type="match status" value="1"/>
</dbReference>
<protein>
    <submittedName>
        <fullName evidence="16">Cytochrome b/b6 domain-containing protein</fullName>
    </submittedName>
</protein>
<evidence type="ECO:0000256" key="7">
    <source>
        <dbReference type="ARBA" id="ARBA00022723"/>
    </source>
</evidence>
<dbReference type="InterPro" id="IPR007372">
    <property type="entry name" value="Lipid/polyisoprenoid-bd_YceI"/>
</dbReference>
<feature type="transmembrane region" description="Helical" evidence="14">
    <location>
        <begin position="178"/>
        <end position="199"/>
    </location>
</feature>
<organism evidence="16 17">
    <name type="scientific">Aurantiacibacter flavus</name>
    <dbReference type="NCBI Taxonomy" id="3145232"/>
    <lineage>
        <taxon>Bacteria</taxon>
        <taxon>Pseudomonadati</taxon>
        <taxon>Pseudomonadota</taxon>
        <taxon>Alphaproteobacteria</taxon>
        <taxon>Sphingomonadales</taxon>
        <taxon>Erythrobacteraceae</taxon>
        <taxon>Aurantiacibacter</taxon>
    </lineage>
</organism>
<dbReference type="PANTHER" id="PTHR30529">
    <property type="entry name" value="CYTOCHROME B561"/>
    <property type="match status" value="1"/>
</dbReference>
<keyword evidence="6 14" id="KW-0812">Transmembrane</keyword>
<gene>
    <name evidence="16" type="ORF">ABDJ38_03190</name>
</gene>
<keyword evidence="5" id="KW-0349">Heme</keyword>